<dbReference type="KEGG" id="lgi:LOTGIDRAFT_237548"/>
<dbReference type="CTD" id="20250484"/>
<protein>
    <recommendedName>
        <fullName evidence="6">Leucine-rich repeat-containing protein 43</fullName>
    </recommendedName>
</protein>
<dbReference type="Gene3D" id="3.80.10.10">
    <property type="entry name" value="Ribonuclease Inhibitor"/>
    <property type="match status" value="2"/>
</dbReference>
<keyword evidence="1" id="KW-0433">Leucine-rich repeat</keyword>
<dbReference type="AlphaFoldDB" id="V4B1E0"/>
<evidence type="ECO:0000256" key="1">
    <source>
        <dbReference type="ARBA" id="ARBA00022614"/>
    </source>
</evidence>
<evidence type="ECO:0008006" key="6">
    <source>
        <dbReference type="Google" id="ProtNLM"/>
    </source>
</evidence>
<dbReference type="Proteomes" id="UP000030746">
    <property type="component" value="Unassembled WGS sequence"/>
</dbReference>
<feature type="compositionally biased region" description="Basic and acidic residues" evidence="3">
    <location>
        <begin position="496"/>
        <end position="533"/>
    </location>
</feature>
<dbReference type="PROSITE" id="PS51450">
    <property type="entry name" value="LRR"/>
    <property type="match status" value="1"/>
</dbReference>
<dbReference type="Pfam" id="PF14580">
    <property type="entry name" value="LRR_9"/>
    <property type="match status" value="1"/>
</dbReference>
<feature type="compositionally biased region" description="Basic and acidic residues" evidence="3">
    <location>
        <begin position="595"/>
        <end position="614"/>
    </location>
</feature>
<feature type="region of interest" description="Disordered" evidence="3">
    <location>
        <begin position="484"/>
        <end position="534"/>
    </location>
</feature>
<dbReference type="InterPro" id="IPR032675">
    <property type="entry name" value="LRR_dom_sf"/>
</dbReference>
<dbReference type="SUPFAM" id="SSF52075">
    <property type="entry name" value="Outer arm dynein light chain 1"/>
    <property type="match status" value="1"/>
</dbReference>
<keyword evidence="5" id="KW-1185">Reference proteome</keyword>
<keyword evidence="2" id="KW-0677">Repeat</keyword>
<gene>
    <name evidence="4" type="ORF">LOTGIDRAFT_237548</name>
</gene>
<evidence type="ECO:0000256" key="2">
    <source>
        <dbReference type="ARBA" id="ARBA00022737"/>
    </source>
</evidence>
<dbReference type="GO" id="GO:0005737">
    <property type="term" value="C:cytoplasm"/>
    <property type="evidence" value="ECO:0007669"/>
    <property type="project" value="TreeGrafter"/>
</dbReference>
<dbReference type="OrthoDB" id="433501at2759"/>
<dbReference type="PANTHER" id="PTHR15454:SF19">
    <property type="entry name" value="LEUCINE-RICH REPEAT-CONTAINING PROTEIN 51"/>
    <property type="match status" value="1"/>
</dbReference>
<dbReference type="STRING" id="225164.V4B1E0"/>
<dbReference type="HOGENOM" id="CLU_028116_0_0_1"/>
<proteinExistence type="predicted"/>
<feature type="region of interest" description="Disordered" evidence="3">
    <location>
        <begin position="566"/>
        <end position="644"/>
    </location>
</feature>
<accession>V4B1E0</accession>
<evidence type="ECO:0000256" key="3">
    <source>
        <dbReference type="SAM" id="MobiDB-lite"/>
    </source>
</evidence>
<organism evidence="4 5">
    <name type="scientific">Lottia gigantea</name>
    <name type="common">Giant owl limpet</name>
    <dbReference type="NCBI Taxonomy" id="225164"/>
    <lineage>
        <taxon>Eukaryota</taxon>
        <taxon>Metazoa</taxon>
        <taxon>Spiralia</taxon>
        <taxon>Lophotrochozoa</taxon>
        <taxon>Mollusca</taxon>
        <taxon>Gastropoda</taxon>
        <taxon>Patellogastropoda</taxon>
        <taxon>Lottioidea</taxon>
        <taxon>Lottiidae</taxon>
        <taxon>Lottia</taxon>
    </lineage>
</organism>
<reference evidence="4 5" key="1">
    <citation type="journal article" date="2013" name="Nature">
        <title>Insights into bilaterian evolution from three spiralian genomes.</title>
        <authorList>
            <person name="Simakov O."/>
            <person name="Marletaz F."/>
            <person name="Cho S.J."/>
            <person name="Edsinger-Gonzales E."/>
            <person name="Havlak P."/>
            <person name="Hellsten U."/>
            <person name="Kuo D.H."/>
            <person name="Larsson T."/>
            <person name="Lv J."/>
            <person name="Arendt D."/>
            <person name="Savage R."/>
            <person name="Osoegawa K."/>
            <person name="de Jong P."/>
            <person name="Grimwood J."/>
            <person name="Chapman J.A."/>
            <person name="Shapiro H."/>
            <person name="Aerts A."/>
            <person name="Otillar R.P."/>
            <person name="Terry A.Y."/>
            <person name="Boore J.L."/>
            <person name="Grigoriev I.V."/>
            <person name="Lindberg D.R."/>
            <person name="Seaver E.C."/>
            <person name="Weisblat D.A."/>
            <person name="Putnam N.H."/>
            <person name="Rokhsar D.S."/>
        </authorList>
    </citation>
    <scope>NUCLEOTIDE SEQUENCE [LARGE SCALE GENOMIC DNA]</scope>
</reference>
<feature type="compositionally biased region" description="Basic and acidic residues" evidence="3">
    <location>
        <begin position="575"/>
        <end position="585"/>
    </location>
</feature>
<evidence type="ECO:0000313" key="5">
    <source>
        <dbReference type="Proteomes" id="UP000030746"/>
    </source>
</evidence>
<sequence>MTTVNTISASSAFETQLKTLCLKEFPCGGGSWRTKTQPVLVSSVKVEKNREDIENYFTVTLKDYGAETEKTESLQEYVNSKFSPWHLDYSWSEEAKTLREIAVKSPWLIDDRFVLNHFKTLRIVDKNVTEVDDLLLELRNLENLTLSANLITSINSRNLPVSLKVLELCANEIRDLSSLCIKPPPNLSHLGLGFNRVSYIGDYITGDYWPALLSLDLCNNNLTDLLDVVRKLGTLPKLRNLILQGNPLSFIPGYRGYIIDSLRKLYILDDLMISADEKHHFKGLARRREYILDEAKLTLSVSYLKGLPVPEELKNPEEQPEYPIIERRYYIQFEFLEDSSGKSHICLIPQDDALTDMSIQLESPRHADDTSIMHSDVIGSEQMDDDKDKLMEKNVYFNSQPDLKNLETAREYTGVEDVGVTEDELSKPIKLAPICTDKLPWAEELEVNWSQSFIRDNLIALRDFFQQGMDFSIIEQVVLCYPQEEDTGSSTPASSRKNDKNATGKGDKKAKGGKPEKEDKKKKKKEPEVELKRMPPQLNTLATFHINLDEFLEGEFNYQSVFTKGNTERASTVKSSEHGKKDDKKDKKKPTSAKAGKDKDARKSATSKGKDDKKGKAKPSVAPVEEGEETLPPPPLELQVSVDLHHWTTAMDSLKDEEEKNK</sequence>
<dbReference type="PANTHER" id="PTHR15454">
    <property type="entry name" value="NISCHARIN RELATED"/>
    <property type="match status" value="1"/>
</dbReference>
<dbReference type="InterPro" id="IPR001611">
    <property type="entry name" value="Leu-rich_rpt"/>
</dbReference>
<evidence type="ECO:0000313" key="4">
    <source>
        <dbReference type="EMBL" id="ESP04133.1"/>
    </source>
</evidence>
<dbReference type="GeneID" id="20250484"/>
<dbReference type="RefSeq" id="XP_009045218.1">
    <property type="nucleotide sequence ID" value="XM_009046970.1"/>
</dbReference>
<dbReference type="OMA" id="AEVIPCN"/>
<dbReference type="EMBL" id="KB199882">
    <property type="protein sequence ID" value="ESP04133.1"/>
    <property type="molecule type" value="Genomic_DNA"/>
</dbReference>
<name>V4B1E0_LOTGI</name>